<dbReference type="SUPFAM" id="SSF55729">
    <property type="entry name" value="Acyl-CoA N-acyltransferases (Nat)"/>
    <property type="match status" value="1"/>
</dbReference>
<dbReference type="PANTHER" id="PTHR43877">
    <property type="entry name" value="AMINOALKYLPHOSPHONATE N-ACETYLTRANSFERASE-RELATED-RELATED"/>
    <property type="match status" value="1"/>
</dbReference>
<organism evidence="4 5">
    <name type="scientific">Lichenibacterium ramalinae</name>
    <dbReference type="NCBI Taxonomy" id="2316527"/>
    <lineage>
        <taxon>Bacteria</taxon>
        <taxon>Pseudomonadati</taxon>
        <taxon>Pseudomonadota</taxon>
        <taxon>Alphaproteobacteria</taxon>
        <taxon>Hyphomicrobiales</taxon>
        <taxon>Lichenihabitantaceae</taxon>
        <taxon>Lichenibacterium</taxon>
    </lineage>
</organism>
<keyword evidence="1 4" id="KW-0808">Transferase</keyword>
<sequence length="153" mass="17048">MTSRIRPATRHDLAAVQEIVQAAYRHYVVRIGREPGPLLDDYAALIGEARVHVAERDGLVLGLVVLLPQDDAMLLDNIAVAPAAQGSGLGRLMLDRAERMAIEAGYDAIELYTNEAMTENIALYTRIGYSETRRVEEKGLRRVYMRKALDRSP</sequence>
<name>A0A4Q2RAE9_9HYPH</name>
<dbReference type="Proteomes" id="UP000289411">
    <property type="component" value="Unassembled WGS sequence"/>
</dbReference>
<dbReference type="PROSITE" id="PS51186">
    <property type="entry name" value="GNAT"/>
    <property type="match status" value="1"/>
</dbReference>
<dbReference type="Gene3D" id="3.40.630.30">
    <property type="match status" value="1"/>
</dbReference>
<dbReference type="InterPro" id="IPR050832">
    <property type="entry name" value="Bact_Acetyltransf"/>
</dbReference>
<reference evidence="4 5" key="2">
    <citation type="submission" date="2019-02" db="EMBL/GenBank/DDBJ databases">
        <title>'Lichenibacterium ramalinii' gen. nov. sp. nov., 'Lichenibacterium minor' gen. nov. sp. nov.</title>
        <authorList>
            <person name="Pankratov T."/>
        </authorList>
    </citation>
    <scope>NUCLEOTIDE SEQUENCE [LARGE SCALE GENOMIC DNA]</scope>
    <source>
        <strain evidence="4 5">RmlP001</strain>
    </source>
</reference>
<evidence type="ECO:0000259" key="3">
    <source>
        <dbReference type="PROSITE" id="PS51186"/>
    </source>
</evidence>
<evidence type="ECO:0000313" key="5">
    <source>
        <dbReference type="Proteomes" id="UP000289411"/>
    </source>
</evidence>
<dbReference type="OrthoDB" id="1821130at2"/>
<comment type="caution">
    <text evidence="4">The sequence shown here is derived from an EMBL/GenBank/DDBJ whole genome shotgun (WGS) entry which is preliminary data.</text>
</comment>
<proteinExistence type="predicted"/>
<feature type="domain" description="N-acetyltransferase" evidence="3">
    <location>
        <begin position="3"/>
        <end position="150"/>
    </location>
</feature>
<dbReference type="InterPro" id="IPR000182">
    <property type="entry name" value="GNAT_dom"/>
</dbReference>
<dbReference type="InterPro" id="IPR016181">
    <property type="entry name" value="Acyl_CoA_acyltransferase"/>
</dbReference>
<evidence type="ECO:0000256" key="1">
    <source>
        <dbReference type="ARBA" id="ARBA00022679"/>
    </source>
</evidence>
<gene>
    <name evidence="4" type="ORF">D3272_16400</name>
</gene>
<dbReference type="AlphaFoldDB" id="A0A4Q2RAE9"/>
<dbReference type="RefSeq" id="WP_129220290.1">
    <property type="nucleotide sequence ID" value="NZ_QYBC01000013.1"/>
</dbReference>
<evidence type="ECO:0000256" key="2">
    <source>
        <dbReference type="ARBA" id="ARBA00023315"/>
    </source>
</evidence>
<reference evidence="4 5" key="1">
    <citation type="submission" date="2018-09" db="EMBL/GenBank/DDBJ databases">
        <authorList>
            <person name="Grouzdev D.S."/>
            <person name="Krutkina M.S."/>
        </authorList>
    </citation>
    <scope>NUCLEOTIDE SEQUENCE [LARGE SCALE GENOMIC DNA]</scope>
    <source>
        <strain evidence="4 5">RmlP001</strain>
    </source>
</reference>
<dbReference type="Pfam" id="PF00583">
    <property type="entry name" value="Acetyltransf_1"/>
    <property type="match status" value="1"/>
</dbReference>
<dbReference type="PANTHER" id="PTHR43877:SF2">
    <property type="entry name" value="AMINOALKYLPHOSPHONATE N-ACETYLTRANSFERASE-RELATED"/>
    <property type="match status" value="1"/>
</dbReference>
<evidence type="ECO:0000313" key="4">
    <source>
        <dbReference type="EMBL" id="RYB03721.1"/>
    </source>
</evidence>
<accession>A0A4Q2RAE9</accession>
<dbReference type="GO" id="GO:0016747">
    <property type="term" value="F:acyltransferase activity, transferring groups other than amino-acyl groups"/>
    <property type="evidence" value="ECO:0007669"/>
    <property type="project" value="InterPro"/>
</dbReference>
<keyword evidence="2" id="KW-0012">Acyltransferase</keyword>
<keyword evidence="5" id="KW-1185">Reference proteome</keyword>
<dbReference type="CDD" id="cd04301">
    <property type="entry name" value="NAT_SF"/>
    <property type="match status" value="1"/>
</dbReference>
<dbReference type="EMBL" id="QYBC01000013">
    <property type="protein sequence ID" value="RYB03721.1"/>
    <property type="molecule type" value="Genomic_DNA"/>
</dbReference>
<protein>
    <submittedName>
        <fullName evidence="4">GNAT family N-acetyltransferase</fullName>
    </submittedName>
</protein>